<dbReference type="Proteomes" id="UP000266861">
    <property type="component" value="Unassembled WGS sequence"/>
</dbReference>
<protein>
    <submittedName>
        <fullName evidence="2">Uncharacterized protein</fullName>
    </submittedName>
</protein>
<sequence length="97" mass="10803">MATTFSGIANRFGVSEVSSHSSSKSKYKEKFGRIIKKLINLESKVISQIENEVNAALCEVHDDVDYIVAVCPEQRVKLRQSVPLNRTLVTPLFVCSC</sequence>
<feature type="region of interest" description="Disordered" evidence="1">
    <location>
        <begin position="1"/>
        <end position="28"/>
    </location>
</feature>
<comment type="caution">
    <text evidence="2">The sequence shown here is derived from an EMBL/GenBank/DDBJ whole genome shotgun (WGS) entry which is preliminary data.</text>
</comment>
<name>A0A397JM59_9GLOM</name>
<gene>
    <name evidence="2" type="ORF">Glove_21g399</name>
</gene>
<evidence type="ECO:0000313" key="2">
    <source>
        <dbReference type="EMBL" id="RHZ88707.1"/>
    </source>
</evidence>
<proteinExistence type="predicted"/>
<reference evidence="2 3" key="1">
    <citation type="submission" date="2018-08" db="EMBL/GenBank/DDBJ databases">
        <title>Genome and evolution of the arbuscular mycorrhizal fungus Diversispora epigaea (formerly Glomus versiforme) and its bacterial endosymbionts.</title>
        <authorList>
            <person name="Sun X."/>
            <person name="Fei Z."/>
            <person name="Harrison M."/>
        </authorList>
    </citation>
    <scope>NUCLEOTIDE SEQUENCE [LARGE SCALE GENOMIC DNA]</scope>
    <source>
        <strain evidence="2 3">IT104</strain>
    </source>
</reference>
<feature type="compositionally biased region" description="Low complexity" evidence="1">
    <location>
        <begin position="14"/>
        <end position="24"/>
    </location>
</feature>
<evidence type="ECO:0000313" key="3">
    <source>
        <dbReference type="Proteomes" id="UP000266861"/>
    </source>
</evidence>
<evidence type="ECO:0000256" key="1">
    <source>
        <dbReference type="SAM" id="MobiDB-lite"/>
    </source>
</evidence>
<dbReference type="AlphaFoldDB" id="A0A397JM59"/>
<organism evidence="2 3">
    <name type="scientific">Diversispora epigaea</name>
    <dbReference type="NCBI Taxonomy" id="1348612"/>
    <lineage>
        <taxon>Eukaryota</taxon>
        <taxon>Fungi</taxon>
        <taxon>Fungi incertae sedis</taxon>
        <taxon>Mucoromycota</taxon>
        <taxon>Glomeromycotina</taxon>
        <taxon>Glomeromycetes</taxon>
        <taxon>Diversisporales</taxon>
        <taxon>Diversisporaceae</taxon>
        <taxon>Diversispora</taxon>
    </lineage>
</organism>
<accession>A0A397JM59</accession>
<dbReference type="EMBL" id="PQFF01000019">
    <property type="protein sequence ID" value="RHZ88707.1"/>
    <property type="molecule type" value="Genomic_DNA"/>
</dbReference>
<keyword evidence="3" id="KW-1185">Reference proteome</keyword>